<keyword evidence="3" id="KW-1185">Reference proteome</keyword>
<protein>
    <recommendedName>
        <fullName evidence="4">PEP-CTERM sorting domain-containing protein</fullName>
    </recommendedName>
</protein>
<sequence length="225" mass="24788">MSGYFDFFPLRQTAIGLTVTAVALGGLPAATQAQEFFGNQGIRLAVDTVVEFEFLESNGSYRSVFGIINLETGEKFPLYGEVKDSDVPQPVNKPSSYQDDAGPQNQSDFYGSPGDTIPRPLGEFRFAANTDYSFYLESSFGSQPAGTLYSTSNLNAGSRDYARFEGPLEDVINGGLLLRWEDTGSLLVGDINTDYDYDDFIIRVGGHLRWDDPEDVIPIEEVRTN</sequence>
<evidence type="ECO:0000313" key="2">
    <source>
        <dbReference type="EMBL" id="MBT9314598.1"/>
    </source>
</evidence>
<evidence type="ECO:0000256" key="1">
    <source>
        <dbReference type="SAM" id="MobiDB-lite"/>
    </source>
</evidence>
<dbReference type="RefSeq" id="WP_215607669.1">
    <property type="nucleotide sequence ID" value="NZ_JADOES010000005.1"/>
</dbReference>
<evidence type="ECO:0008006" key="4">
    <source>
        <dbReference type="Google" id="ProtNLM"/>
    </source>
</evidence>
<feature type="compositionally biased region" description="Polar residues" evidence="1">
    <location>
        <begin position="92"/>
        <end position="109"/>
    </location>
</feature>
<reference evidence="2" key="1">
    <citation type="submission" date="2020-11" db="EMBL/GenBank/DDBJ databases">
        <authorList>
            <person name="Konstantinou D."/>
            <person name="Gkelis S."/>
            <person name="Popin R."/>
            <person name="Fewer D."/>
            <person name="Sivonen K."/>
        </authorList>
    </citation>
    <scope>NUCLEOTIDE SEQUENCE</scope>
    <source>
        <strain evidence="2">TAU-MAC 1115</strain>
    </source>
</reference>
<reference evidence="2" key="2">
    <citation type="journal article" date="2021" name="Mar. Drugs">
        <title>Genome Reduction and Secondary Metabolism of the Marine Sponge-Associated Cyanobacterium Leptothoe.</title>
        <authorList>
            <person name="Konstantinou D."/>
            <person name="Popin R.V."/>
            <person name="Fewer D.P."/>
            <person name="Sivonen K."/>
            <person name="Gkelis S."/>
        </authorList>
    </citation>
    <scope>NUCLEOTIDE SEQUENCE</scope>
    <source>
        <strain evidence="2">TAU-MAC 1115</strain>
    </source>
</reference>
<dbReference type="Proteomes" id="UP000717364">
    <property type="component" value="Unassembled WGS sequence"/>
</dbReference>
<dbReference type="AlphaFoldDB" id="A0A947DDI1"/>
<comment type="caution">
    <text evidence="2">The sequence shown here is derived from an EMBL/GenBank/DDBJ whole genome shotgun (WGS) entry which is preliminary data.</text>
</comment>
<dbReference type="EMBL" id="JADOES010000005">
    <property type="protein sequence ID" value="MBT9314598.1"/>
    <property type="molecule type" value="Genomic_DNA"/>
</dbReference>
<proteinExistence type="predicted"/>
<gene>
    <name evidence="2" type="ORF">IXB50_04080</name>
</gene>
<organism evidence="2 3">
    <name type="scientific">Leptothoe spongobia TAU-MAC 1115</name>
    <dbReference type="NCBI Taxonomy" id="1967444"/>
    <lineage>
        <taxon>Bacteria</taxon>
        <taxon>Bacillati</taxon>
        <taxon>Cyanobacteriota</taxon>
        <taxon>Cyanophyceae</taxon>
        <taxon>Nodosilineales</taxon>
        <taxon>Cymatolegaceae</taxon>
        <taxon>Leptothoe</taxon>
        <taxon>Leptothoe spongobia</taxon>
    </lineage>
</organism>
<evidence type="ECO:0000313" key="3">
    <source>
        <dbReference type="Proteomes" id="UP000717364"/>
    </source>
</evidence>
<accession>A0A947DDI1</accession>
<feature type="region of interest" description="Disordered" evidence="1">
    <location>
        <begin position="81"/>
        <end position="114"/>
    </location>
</feature>
<name>A0A947DDI1_9CYAN</name>